<feature type="region of interest" description="Disordered" evidence="3">
    <location>
        <begin position="678"/>
        <end position="785"/>
    </location>
</feature>
<dbReference type="PANTHER" id="PTHR23160">
    <property type="entry name" value="SYNAPTONEMAL COMPLEX PROTEIN-RELATED"/>
    <property type="match status" value="1"/>
</dbReference>
<proteinExistence type="predicted"/>
<feature type="region of interest" description="Disordered" evidence="3">
    <location>
        <begin position="118"/>
        <end position="144"/>
    </location>
</feature>
<evidence type="ECO:0000256" key="2">
    <source>
        <dbReference type="SAM" id="Coils"/>
    </source>
</evidence>
<evidence type="ECO:0000256" key="3">
    <source>
        <dbReference type="SAM" id="MobiDB-lite"/>
    </source>
</evidence>
<evidence type="ECO:0008006" key="6">
    <source>
        <dbReference type="Google" id="ProtNLM"/>
    </source>
</evidence>
<dbReference type="AlphaFoldDB" id="A0AAQ3Q5C3"/>
<protein>
    <recommendedName>
        <fullName evidence="6">WEB family protein</fullName>
    </recommendedName>
</protein>
<keyword evidence="5" id="KW-1185">Reference proteome</keyword>
<dbReference type="Proteomes" id="UP001327560">
    <property type="component" value="Chromosome 2"/>
</dbReference>
<gene>
    <name evidence="4" type="ORF">Cni_G07044</name>
</gene>
<dbReference type="EMBL" id="CP136891">
    <property type="protein sequence ID" value="WOK98333.1"/>
    <property type="molecule type" value="Genomic_DNA"/>
</dbReference>
<feature type="compositionally biased region" description="Basic and acidic residues" evidence="3">
    <location>
        <begin position="118"/>
        <end position="129"/>
    </location>
</feature>
<feature type="coiled-coil region" evidence="2">
    <location>
        <begin position="308"/>
        <end position="510"/>
    </location>
</feature>
<feature type="region of interest" description="Disordered" evidence="3">
    <location>
        <begin position="1"/>
        <end position="79"/>
    </location>
</feature>
<organism evidence="4 5">
    <name type="scientific">Canna indica</name>
    <name type="common">Indian-shot</name>
    <dbReference type="NCBI Taxonomy" id="4628"/>
    <lineage>
        <taxon>Eukaryota</taxon>
        <taxon>Viridiplantae</taxon>
        <taxon>Streptophyta</taxon>
        <taxon>Embryophyta</taxon>
        <taxon>Tracheophyta</taxon>
        <taxon>Spermatophyta</taxon>
        <taxon>Magnoliopsida</taxon>
        <taxon>Liliopsida</taxon>
        <taxon>Zingiberales</taxon>
        <taxon>Cannaceae</taxon>
        <taxon>Canna</taxon>
    </lineage>
</organism>
<evidence type="ECO:0000313" key="5">
    <source>
        <dbReference type="Proteomes" id="UP001327560"/>
    </source>
</evidence>
<reference evidence="4 5" key="1">
    <citation type="submission" date="2023-10" db="EMBL/GenBank/DDBJ databases">
        <title>Chromosome-scale genome assembly provides insights into flower coloration mechanisms of Canna indica.</title>
        <authorList>
            <person name="Li C."/>
        </authorList>
    </citation>
    <scope>NUCLEOTIDE SEQUENCE [LARGE SCALE GENOMIC DNA]</scope>
    <source>
        <tissue evidence="4">Flower</tissue>
    </source>
</reference>
<sequence>MFGLFENSNSKNTQGALKASRIRNGSIKSDTRSPSPMEKFSSPVPKPRVSIDRPTKSIESKNSNKNGASPDKPLQAAKTSELKEKLEAVEVDLKKAREQLAFIELEKIKVVEELQEAKRSADEMNDKLQEATAARTKAEESLETEKLRNAQMEQAGKEAAQKKEEEFQKELENVRCQHDQDVSALNSMTQELHMIKTELVDTTAAKEVALGQADEAKKTAKFYEEKADLLSKEVSHLKALHDSELDNVKKEKDEMIKKLNSEVTMLKHELERTKIAEVKLVQMESLVEKLQIEATDARQGESDVSMLVNEWRNKAETLKAELEEACQSEKSASDSLATMMVRLEESKSLFEDAESEISLLQQKINSLETEVAKNKADLEESDRQLDLAQQDALNIGKTVELLKLELHNLEEEKLQALDSEKVAASKVESLIEENNKLVGDLKISNDEVEKAKQGMEDLTSKLQAMSTEAREKEERLSRMQAEIEESQKEIERLNVVLRNTEERYEVMLDEARYEIVCLKKVAERSKSSESSDEWDAKELNFVNTITELEEEVASLKVEMAKMIDSRQIAKQETDETKAEVAEMLTKLRQVESAEISTSDEAEEPKYEPLQLKGTLLDLEEIQKITQENEDMCVQEASTLQKAKHLSALFKQDTGEETQENCELANGLKEYNLGKRSSEVPFKELEDHHQEDHSQKEHMKENRNWKVDHLEGLENGLASERDCDNESNGDDLEPKINGNGVSPTDGMIGSIEDETTSPTEQQQQQQQKKKKPLLHKFGNLLKKGNY</sequence>
<feature type="compositionally biased region" description="Basic and acidic residues" evidence="3">
    <location>
        <begin position="49"/>
        <end position="59"/>
    </location>
</feature>
<feature type="coiled-coil region" evidence="2">
    <location>
        <begin position="206"/>
        <end position="276"/>
    </location>
</feature>
<feature type="compositionally biased region" description="Polar residues" evidence="3">
    <location>
        <begin position="1"/>
        <end position="15"/>
    </location>
</feature>
<feature type="compositionally biased region" description="Basic and acidic residues" evidence="3">
    <location>
        <begin position="678"/>
        <end position="711"/>
    </location>
</feature>
<accession>A0AAQ3Q5C3</accession>
<keyword evidence="1 2" id="KW-0175">Coiled coil</keyword>
<evidence type="ECO:0000256" key="1">
    <source>
        <dbReference type="ARBA" id="ARBA00023054"/>
    </source>
</evidence>
<evidence type="ECO:0000313" key="4">
    <source>
        <dbReference type="EMBL" id="WOK98333.1"/>
    </source>
</evidence>
<dbReference type="GO" id="GO:0007131">
    <property type="term" value="P:reciprocal meiotic recombination"/>
    <property type="evidence" value="ECO:0007669"/>
    <property type="project" value="TreeGrafter"/>
</dbReference>
<name>A0AAQ3Q5C3_9LILI</name>
<dbReference type="PANTHER" id="PTHR23160:SF20">
    <property type="entry name" value="OS02G0439200 PROTEIN"/>
    <property type="match status" value="1"/>
</dbReference>